<dbReference type="PRINTS" id="PR00469">
    <property type="entry name" value="PNDRDTASEII"/>
</dbReference>
<accession>A0A4D7BC83</accession>
<dbReference type="PANTHER" id="PTHR43498">
    <property type="entry name" value="FERREDOXIN:COB-COM HETERODISULFIDE REDUCTASE SUBUNIT A"/>
    <property type="match status" value="1"/>
</dbReference>
<dbReference type="KEGG" id="pstg:E8M01_27585"/>
<dbReference type="InterPro" id="IPR039650">
    <property type="entry name" value="HdrA-like"/>
</dbReference>
<keyword evidence="5" id="KW-0411">Iron-sulfur</keyword>
<keyword evidence="1" id="KW-0004">4Fe-4S</keyword>
<dbReference type="OrthoDB" id="9777740at2"/>
<evidence type="ECO:0000256" key="3">
    <source>
        <dbReference type="ARBA" id="ARBA00023002"/>
    </source>
</evidence>
<evidence type="ECO:0000256" key="1">
    <source>
        <dbReference type="ARBA" id="ARBA00022485"/>
    </source>
</evidence>
<dbReference type="GO" id="GO:0051539">
    <property type="term" value="F:4 iron, 4 sulfur cluster binding"/>
    <property type="evidence" value="ECO:0007669"/>
    <property type="project" value="UniProtKB-KW"/>
</dbReference>
<dbReference type="Proteomes" id="UP000298781">
    <property type="component" value="Chromosome"/>
</dbReference>
<reference evidence="6 7" key="1">
    <citation type="submission" date="2019-04" db="EMBL/GenBank/DDBJ databases">
        <title>Phreatobacter aquaticus sp. nov.</title>
        <authorList>
            <person name="Choi A."/>
        </authorList>
    </citation>
    <scope>NUCLEOTIDE SEQUENCE [LARGE SCALE GENOMIC DNA]</scope>
    <source>
        <strain evidence="6 7">KCTC 52518</strain>
    </source>
</reference>
<evidence type="ECO:0000313" key="6">
    <source>
        <dbReference type="EMBL" id="QCI67658.1"/>
    </source>
</evidence>
<gene>
    <name evidence="6" type="ORF">E8M01_27585</name>
</gene>
<dbReference type="AlphaFoldDB" id="A0A4D7BC83"/>
<keyword evidence="4" id="KW-0408">Iron</keyword>
<sequence>MAILASLTEPSRQTELFGTFDVVVLGGGPAGIAAAAAAARAGASTLLVERYGFLGGMGTAAGVTNFCGLHANRFGSIDQVVHGIADDLLGRIDALGGLKAPHTVFGKINAQAYDTAAYKIAADALLLEAGAKILFHALGAGVVMNSEREITALLVETKSGRRAVAGRVFIDGSGDGDLATWAGAPFEIGTETGAIMFPSTMFRINDVAPEAARNRAWTGFATLMAAAEQRTGRRFPRKTPIIRPQNHEIEWRVNLTQVANPDGSAVNGVDAEQLSYGEIEGRRQTAEAFSLLKEAVPAFSQSYIVDIPPQIGIRETRRVLGDYVLTEQDVLGCASFEDTIGVNGWPIEDHVAGDVLFRWPDIPGSRGFNHLPYRMLLPRGLDNLLVVGRCASMTHGGQSAARVSGACFVMGEAAGNAAAMVASGNGTTRSVDVSALQQKLVEQSVYLGTDM</sequence>
<name>A0A4D7BC83_9HYPH</name>
<dbReference type="InterPro" id="IPR036188">
    <property type="entry name" value="FAD/NAD-bd_sf"/>
</dbReference>
<dbReference type="GO" id="GO:0016491">
    <property type="term" value="F:oxidoreductase activity"/>
    <property type="evidence" value="ECO:0007669"/>
    <property type="project" value="UniProtKB-KW"/>
</dbReference>
<dbReference type="Pfam" id="PF12831">
    <property type="entry name" value="FAD_oxidored"/>
    <property type="match status" value="1"/>
</dbReference>
<evidence type="ECO:0000313" key="7">
    <source>
        <dbReference type="Proteomes" id="UP000298781"/>
    </source>
</evidence>
<organism evidence="6 7">
    <name type="scientific">Phreatobacter stygius</name>
    <dbReference type="NCBI Taxonomy" id="1940610"/>
    <lineage>
        <taxon>Bacteria</taxon>
        <taxon>Pseudomonadati</taxon>
        <taxon>Pseudomonadota</taxon>
        <taxon>Alphaproteobacteria</taxon>
        <taxon>Hyphomicrobiales</taxon>
        <taxon>Phreatobacteraceae</taxon>
        <taxon>Phreatobacter</taxon>
    </lineage>
</organism>
<dbReference type="EMBL" id="CP039690">
    <property type="protein sequence ID" value="QCI67658.1"/>
    <property type="molecule type" value="Genomic_DNA"/>
</dbReference>
<keyword evidence="3" id="KW-0560">Oxidoreductase</keyword>
<evidence type="ECO:0000256" key="2">
    <source>
        <dbReference type="ARBA" id="ARBA00022723"/>
    </source>
</evidence>
<evidence type="ECO:0000256" key="4">
    <source>
        <dbReference type="ARBA" id="ARBA00023004"/>
    </source>
</evidence>
<proteinExistence type="predicted"/>
<dbReference type="RefSeq" id="WP_136963087.1">
    <property type="nucleotide sequence ID" value="NZ_CP039690.1"/>
</dbReference>
<dbReference type="SUPFAM" id="SSF51905">
    <property type="entry name" value="FAD/NAD(P)-binding domain"/>
    <property type="match status" value="1"/>
</dbReference>
<evidence type="ECO:0000256" key="5">
    <source>
        <dbReference type="ARBA" id="ARBA00023014"/>
    </source>
</evidence>
<dbReference type="Gene3D" id="3.50.50.60">
    <property type="entry name" value="FAD/NAD(P)-binding domain"/>
    <property type="match status" value="1"/>
</dbReference>
<dbReference type="GO" id="GO:0046872">
    <property type="term" value="F:metal ion binding"/>
    <property type="evidence" value="ECO:0007669"/>
    <property type="project" value="UniProtKB-KW"/>
</dbReference>
<dbReference type="PANTHER" id="PTHR43498:SF1">
    <property type="entry name" value="COB--COM HETERODISULFIDE REDUCTASE IRON-SULFUR SUBUNIT A"/>
    <property type="match status" value="1"/>
</dbReference>
<keyword evidence="2" id="KW-0479">Metal-binding</keyword>
<protein>
    <submittedName>
        <fullName evidence="6">FAD-dependent oxidoreductase</fullName>
    </submittedName>
</protein>
<keyword evidence="7" id="KW-1185">Reference proteome</keyword>